<dbReference type="GeneID" id="84590304"/>
<dbReference type="KEGG" id="ang:An02g04710"/>
<protein>
    <submittedName>
        <fullName evidence="1">Uncharacterized protein</fullName>
    </submittedName>
</protein>
<accession>A0AAJ8BT30</accession>
<reference evidence="1" key="2">
    <citation type="submission" date="2025-08" db="UniProtKB">
        <authorList>
            <consortium name="RefSeq"/>
        </authorList>
    </citation>
    <scope>IDENTIFICATION</scope>
</reference>
<name>A0AAJ8BT30_ASPNG</name>
<dbReference type="RefSeq" id="XP_059603387.1">
    <property type="nucleotide sequence ID" value="XM_059746261.1"/>
</dbReference>
<sequence>MTRLAAGSAFEAEPRSRPAAPDLAILVNGERKLSAIESGANGIHLWLAHACPNRTEKLECCSAAAQRLPPLPRENVKPHPAQGQLDDYETLHKVPLRSHERNQIGDYDRDVFPTLTDMSRPGLKISVIFGYAAIRRARIASFGPLKSSCFLSVTDIARMHTASSRVRFYNSAYYCWVEGPSDRTDRERYCLGPTLQLNLLQKDVFRVEAAVQVTSVQGPAWPQVLRL</sequence>
<gene>
    <name evidence="1" type="ORF">An02g04710</name>
</gene>
<organism evidence="1">
    <name type="scientific">Aspergillus niger</name>
    <dbReference type="NCBI Taxonomy" id="5061"/>
    <lineage>
        <taxon>Eukaryota</taxon>
        <taxon>Fungi</taxon>
        <taxon>Dikarya</taxon>
        <taxon>Ascomycota</taxon>
        <taxon>Pezizomycotina</taxon>
        <taxon>Eurotiomycetes</taxon>
        <taxon>Eurotiomycetidae</taxon>
        <taxon>Eurotiales</taxon>
        <taxon>Aspergillaceae</taxon>
        <taxon>Aspergillus</taxon>
        <taxon>Aspergillus subgen. Circumdati</taxon>
    </lineage>
</organism>
<proteinExistence type="predicted"/>
<dbReference type="VEuPathDB" id="FungiDB:An02g04710"/>
<dbReference type="AlphaFoldDB" id="A0AAJ8BT30"/>
<reference evidence="1" key="1">
    <citation type="submission" date="2025-02" db="EMBL/GenBank/DDBJ databases">
        <authorList>
            <consortium name="NCBI Genome Project"/>
        </authorList>
    </citation>
    <scope>NUCLEOTIDE SEQUENCE</scope>
</reference>
<evidence type="ECO:0000313" key="1">
    <source>
        <dbReference type="RefSeq" id="XP_059603387.1"/>
    </source>
</evidence>